<dbReference type="PANTHER" id="PTHR16320">
    <property type="entry name" value="SPHINGOMYELINASE FAMILY MEMBER"/>
    <property type="match status" value="1"/>
</dbReference>
<dbReference type="GO" id="GO:0005737">
    <property type="term" value="C:cytoplasm"/>
    <property type="evidence" value="ECO:0007669"/>
    <property type="project" value="TreeGrafter"/>
</dbReference>
<feature type="transmembrane region" description="Helical" evidence="4">
    <location>
        <begin position="113"/>
        <end position="137"/>
    </location>
</feature>
<organism evidence="6 7">
    <name type="scientific">Mucor plumbeus</name>
    <dbReference type="NCBI Taxonomy" id="97098"/>
    <lineage>
        <taxon>Eukaryota</taxon>
        <taxon>Fungi</taxon>
        <taxon>Fungi incertae sedis</taxon>
        <taxon>Mucoromycota</taxon>
        <taxon>Mucoromycotina</taxon>
        <taxon>Mucoromycetes</taxon>
        <taxon>Mucorales</taxon>
        <taxon>Mucorineae</taxon>
        <taxon>Mucoraceae</taxon>
        <taxon>Mucor</taxon>
    </lineage>
</organism>
<evidence type="ECO:0000256" key="1">
    <source>
        <dbReference type="ARBA" id="ARBA00006335"/>
    </source>
</evidence>
<evidence type="ECO:0000313" key="7">
    <source>
        <dbReference type="Proteomes" id="UP000650833"/>
    </source>
</evidence>
<dbReference type="Pfam" id="PF03372">
    <property type="entry name" value="Exo_endo_phos"/>
    <property type="match status" value="1"/>
</dbReference>
<keyword evidence="4" id="KW-0472">Membrane</keyword>
<keyword evidence="4" id="KW-1133">Transmembrane helix</keyword>
<dbReference type="OrthoDB" id="40902at2759"/>
<dbReference type="Proteomes" id="UP000650833">
    <property type="component" value="Unassembled WGS sequence"/>
</dbReference>
<dbReference type="PANTHER" id="PTHR16320:SF1">
    <property type="entry name" value="SPHINGOMYELINASE DDB_G0288017"/>
    <property type="match status" value="1"/>
</dbReference>
<comment type="caution">
    <text evidence="6">The sequence shown here is derived from an EMBL/GenBank/DDBJ whole genome shotgun (WGS) entry which is preliminary data.</text>
</comment>
<sequence length="511" mass="58246">MVLIIKQNDKEDELPAIFDINTENEHFRFDENNLTPNKRDRRQDYNQLEFAPLLQQHHTITTRNDRERLLQDIDSNSDDEELASPPIVTSKNNRKCLIFNNERYCFCFHTRKTCLFVCLISFVIPLVSFTIFASIYFSPVSLPNIPTTITSNNQLSNHQDSTAAIVNKSTTISPRLLTFNMFMRPPGVKNNENDFKNERLDYIIKNVLPLHDIITIQEAFAYANRRIDQLLVAAFGQGFYYHVGSPRHYPWDLGGDGGLLILSRYPIKKADRIEFSRGVHADWLSFKGALHALIELDDDKFIHVYTTHTQASYDNGGKLNLDDTKVRLSQFANVHQFIQDTAQNDTFPILLMGDLNVDAAIHNGSSPDVPSYQSSLAYTMMMDVLTGKGTDLKLIGGDDTNDELSYTSSWRLDNLTDIPYKSFGYHPVTFGDYKKSSNGTIIPAETILTSHNQLLTVQSIDRLLWIGDRSQNNTMTLSNITVERFYVPENASYPFTQISDHYGLGAILRTQ</sequence>
<dbReference type="InterPro" id="IPR017766">
    <property type="entry name" value="Sphingomyelinase/PLipase_C"/>
</dbReference>
<feature type="domain" description="Endonuclease/exonuclease/phosphatase" evidence="5">
    <location>
        <begin position="177"/>
        <end position="359"/>
    </location>
</feature>
<dbReference type="InterPro" id="IPR005135">
    <property type="entry name" value="Endo/exonuclease/phosphatase"/>
</dbReference>
<dbReference type="EC" id="3.1.4.12" evidence="2"/>
<keyword evidence="7" id="KW-1185">Reference proteome</keyword>
<proteinExistence type="inferred from homology"/>
<evidence type="ECO:0000256" key="2">
    <source>
        <dbReference type="ARBA" id="ARBA00012369"/>
    </source>
</evidence>
<protein>
    <recommendedName>
        <fullName evidence="2">sphingomyelin phosphodiesterase</fullName>
        <ecNumber evidence="2">3.1.4.12</ecNumber>
    </recommendedName>
</protein>
<keyword evidence="4" id="KW-0812">Transmembrane</keyword>
<keyword evidence="3" id="KW-0378">Hydrolase</keyword>
<accession>A0A8H7R0I6</accession>
<dbReference type="InterPro" id="IPR038772">
    <property type="entry name" value="Sph/SMPD2-like"/>
</dbReference>
<gene>
    <name evidence="6" type="ORF">INT46_007489</name>
</gene>
<dbReference type="GO" id="GO:0004767">
    <property type="term" value="F:sphingomyelin phosphodiesterase activity"/>
    <property type="evidence" value="ECO:0007669"/>
    <property type="project" value="UniProtKB-EC"/>
</dbReference>
<dbReference type="InterPro" id="IPR036691">
    <property type="entry name" value="Endo/exonu/phosph_ase_sf"/>
</dbReference>
<comment type="similarity">
    <text evidence="1">Belongs to the neutral sphingomyelinase family.</text>
</comment>
<evidence type="ECO:0000259" key="5">
    <source>
        <dbReference type="Pfam" id="PF03372"/>
    </source>
</evidence>
<dbReference type="AlphaFoldDB" id="A0A8H7R0I6"/>
<evidence type="ECO:0000256" key="3">
    <source>
        <dbReference type="ARBA" id="ARBA00022801"/>
    </source>
</evidence>
<dbReference type="CDD" id="cd09078">
    <property type="entry name" value="nSMase"/>
    <property type="match status" value="1"/>
</dbReference>
<dbReference type="Gene3D" id="3.60.10.10">
    <property type="entry name" value="Endonuclease/exonuclease/phosphatase"/>
    <property type="match status" value="1"/>
</dbReference>
<dbReference type="SUPFAM" id="SSF56219">
    <property type="entry name" value="DNase I-like"/>
    <property type="match status" value="1"/>
</dbReference>
<evidence type="ECO:0000313" key="6">
    <source>
        <dbReference type="EMBL" id="KAG2201103.1"/>
    </source>
</evidence>
<evidence type="ECO:0000256" key="4">
    <source>
        <dbReference type="SAM" id="Phobius"/>
    </source>
</evidence>
<dbReference type="GO" id="GO:0005576">
    <property type="term" value="C:extracellular region"/>
    <property type="evidence" value="ECO:0007669"/>
    <property type="project" value="InterPro"/>
</dbReference>
<dbReference type="EMBL" id="JAEPRC010000296">
    <property type="protein sequence ID" value="KAG2201103.1"/>
    <property type="molecule type" value="Genomic_DNA"/>
</dbReference>
<reference evidence="6" key="1">
    <citation type="submission" date="2020-12" db="EMBL/GenBank/DDBJ databases">
        <title>Metabolic potential, ecology and presence of endohyphal bacteria is reflected in genomic diversity of Mucoromycotina.</title>
        <authorList>
            <person name="Muszewska A."/>
            <person name="Okrasinska A."/>
            <person name="Steczkiewicz K."/>
            <person name="Drgas O."/>
            <person name="Orlowska M."/>
            <person name="Perlinska-Lenart U."/>
            <person name="Aleksandrzak-Piekarczyk T."/>
            <person name="Szatraj K."/>
            <person name="Zielenkiewicz U."/>
            <person name="Pilsyk S."/>
            <person name="Malc E."/>
            <person name="Mieczkowski P."/>
            <person name="Kruszewska J.S."/>
            <person name="Biernat P."/>
            <person name="Pawlowska J."/>
        </authorList>
    </citation>
    <scope>NUCLEOTIDE SEQUENCE</scope>
    <source>
        <strain evidence="6">CBS 226.32</strain>
    </source>
</reference>
<name>A0A8H7R0I6_9FUNG</name>